<evidence type="ECO:0000313" key="4">
    <source>
        <dbReference type="Proteomes" id="UP000835052"/>
    </source>
</evidence>
<keyword evidence="4" id="KW-1185">Reference proteome</keyword>
<dbReference type="InterPro" id="IPR006202">
    <property type="entry name" value="Neur_chan_lig-bd"/>
</dbReference>
<proteinExistence type="predicted"/>
<dbReference type="InterPro" id="IPR036734">
    <property type="entry name" value="Neur_chan_lig-bd_sf"/>
</dbReference>
<dbReference type="GO" id="GO:0016020">
    <property type="term" value="C:membrane"/>
    <property type="evidence" value="ECO:0007669"/>
    <property type="project" value="InterPro"/>
</dbReference>
<dbReference type="GO" id="GO:0005230">
    <property type="term" value="F:extracellular ligand-gated monoatomic ion channel activity"/>
    <property type="evidence" value="ECO:0007669"/>
    <property type="project" value="InterPro"/>
</dbReference>
<dbReference type="EMBL" id="CAJGYM010000033">
    <property type="protein sequence ID" value="CAD6193155.1"/>
    <property type="molecule type" value="Genomic_DNA"/>
</dbReference>
<dbReference type="Proteomes" id="UP000835052">
    <property type="component" value="Unassembled WGS sequence"/>
</dbReference>
<evidence type="ECO:0000256" key="1">
    <source>
        <dbReference type="SAM" id="SignalP"/>
    </source>
</evidence>
<dbReference type="Pfam" id="PF02931">
    <property type="entry name" value="Neur_chan_LBD"/>
    <property type="match status" value="1"/>
</dbReference>
<accession>A0A8S1HD72</accession>
<dbReference type="SUPFAM" id="SSF63712">
    <property type="entry name" value="Nicotinic receptor ligand binding domain-like"/>
    <property type="match status" value="1"/>
</dbReference>
<feature type="chain" id="PRO_5035903805" description="Neurotransmitter-gated ion-channel ligand-binding domain-containing protein" evidence="1">
    <location>
        <begin position="20"/>
        <end position="154"/>
    </location>
</feature>
<dbReference type="OrthoDB" id="410315at2759"/>
<feature type="domain" description="Neurotransmitter-gated ion-channel ligand-binding" evidence="2">
    <location>
        <begin position="68"/>
        <end position="153"/>
    </location>
</feature>
<comment type="caution">
    <text evidence="3">The sequence shown here is derived from an EMBL/GenBank/DDBJ whole genome shotgun (WGS) entry which is preliminary data.</text>
</comment>
<protein>
    <recommendedName>
        <fullName evidence="2">Neurotransmitter-gated ion-channel ligand-binding domain-containing protein</fullName>
    </recommendedName>
</protein>
<name>A0A8S1HD72_9PELO</name>
<gene>
    <name evidence="3" type="ORF">CAUJ_LOCUS9074</name>
</gene>
<keyword evidence="1" id="KW-0732">Signal</keyword>
<feature type="signal peptide" evidence="1">
    <location>
        <begin position="1"/>
        <end position="19"/>
    </location>
</feature>
<reference evidence="3" key="1">
    <citation type="submission" date="2020-10" db="EMBL/GenBank/DDBJ databases">
        <authorList>
            <person name="Kikuchi T."/>
        </authorList>
    </citation>
    <scope>NUCLEOTIDE SEQUENCE</scope>
    <source>
        <strain evidence="3">NKZ352</strain>
    </source>
</reference>
<organism evidence="3 4">
    <name type="scientific">Caenorhabditis auriculariae</name>
    <dbReference type="NCBI Taxonomy" id="2777116"/>
    <lineage>
        <taxon>Eukaryota</taxon>
        <taxon>Metazoa</taxon>
        <taxon>Ecdysozoa</taxon>
        <taxon>Nematoda</taxon>
        <taxon>Chromadorea</taxon>
        <taxon>Rhabditida</taxon>
        <taxon>Rhabditina</taxon>
        <taxon>Rhabditomorpha</taxon>
        <taxon>Rhabditoidea</taxon>
        <taxon>Rhabditidae</taxon>
        <taxon>Peloderinae</taxon>
        <taxon>Caenorhabditis</taxon>
    </lineage>
</organism>
<dbReference type="Gene3D" id="2.70.170.10">
    <property type="entry name" value="Neurotransmitter-gated ion-channel ligand-binding domain"/>
    <property type="match status" value="1"/>
</dbReference>
<evidence type="ECO:0000259" key="2">
    <source>
        <dbReference type="Pfam" id="PF02931"/>
    </source>
</evidence>
<sequence>MRLKSFIATLCFILNVIWASSEKTSPYYDDDDPDEQAPSVVLNHLDSVNYTEETEANATISYVPGSSKRLTEYLLAKHNVNAPPDGLLNVAYELELVHILGIDELKQTMSVLIYVDEHWVDPSLVWDPALFGGITKTWIPMDKVWVPDIIIFNM</sequence>
<dbReference type="AlphaFoldDB" id="A0A8S1HD72"/>
<evidence type="ECO:0000313" key="3">
    <source>
        <dbReference type="EMBL" id="CAD6193155.1"/>
    </source>
</evidence>